<sequence length="474" mass="54400">MKKTINRRDFLKIFSGTAIASSSLLAACKGKNDSATEAKTSDKSMVPRGEMTMRTNPNNGDKVSILGYGMMRLPLVDGAKLKDNSDADIDQEMVNRQIDYALEHGINYFDTSPVYCQGRSEAATGIALKRHKRDKYFIATKLSNFSPETWPREASIKMFEDSLKNLQTDYIDYLLLHAIGGGDDSLATFNSRYMDNGILDWLVEQKKKGRIRNLGFSYHGDVKIYDMLLKWHDEGKYHWDFVQIELNYLDWSYADEINPRNTDASYLYEELKKRNIPAVIMEPLLGGRLANIPTYIAKKLKQRRPEDSVASWAFRYAGTPEGVLTVLSGMTYMEHLKENVATYSPLEPISKEEDKLLMSIADEIYNLKTIPCNECNYCMPCPYGLNIPAIFSHFNKCINDGIMPNRGEKDPEYAKHRRAYLIGYDRSVPKLRQADHCVGCKECNEHCPQRINIPAEMRRIDRFTEEVRRYSDKL</sequence>
<accession>A0AC61QSJ3</accession>
<dbReference type="EMBL" id="SRZC01000004">
    <property type="protein sequence ID" value="TGX83350.1"/>
    <property type="molecule type" value="Genomic_DNA"/>
</dbReference>
<organism evidence="1 2">
    <name type="scientific">Palleniella muris</name>
    <dbReference type="NCBI Taxonomy" id="3038145"/>
    <lineage>
        <taxon>Bacteria</taxon>
        <taxon>Pseudomonadati</taxon>
        <taxon>Bacteroidota</taxon>
        <taxon>Bacteroidia</taxon>
        <taxon>Bacteroidales</taxon>
        <taxon>Prevotellaceae</taxon>
        <taxon>Palleniella</taxon>
    </lineage>
</organism>
<gene>
    <name evidence="1" type="ORF">E5358_03610</name>
</gene>
<comment type="caution">
    <text evidence="1">The sequence shown here is derived from an EMBL/GenBank/DDBJ whole genome shotgun (WGS) entry which is preliminary data.</text>
</comment>
<name>A0AC61QSJ3_9BACT</name>
<dbReference type="Proteomes" id="UP000308886">
    <property type="component" value="Unassembled WGS sequence"/>
</dbReference>
<proteinExistence type="predicted"/>
<keyword evidence="2" id="KW-1185">Reference proteome</keyword>
<protein>
    <submittedName>
        <fullName evidence="1">Aldo/keto reductase</fullName>
    </submittedName>
</protein>
<evidence type="ECO:0000313" key="2">
    <source>
        <dbReference type="Proteomes" id="UP000308886"/>
    </source>
</evidence>
<reference evidence="1" key="1">
    <citation type="submission" date="2019-04" db="EMBL/GenBank/DDBJ databases">
        <title>Microbes associate with the intestines of laboratory mice.</title>
        <authorList>
            <person name="Navarre W."/>
            <person name="Wong E."/>
            <person name="Huang K."/>
            <person name="Tropini C."/>
            <person name="Ng K."/>
            <person name="Yu B."/>
        </authorList>
    </citation>
    <scope>NUCLEOTIDE SEQUENCE</scope>
    <source>
        <strain evidence="1">NM73_A23</strain>
    </source>
</reference>
<evidence type="ECO:0000313" key="1">
    <source>
        <dbReference type="EMBL" id="TGX83350.1"/>
    </source>
</evidence>